<keyword evidence="2" id="KW-1185">Reference proteome</keyword>
<sequence>MKKYIGLLVLAGAVLMAGCREKEEIPLTLSTTSLEDGEPKDSLEDVELPGEEIPEYAVDLPEDLSSFTIAIWGENYQLPMEWQAFEDMGWDYQGDGELTVDSESYLQGEIFEQSGNSLTVDIMNPRTTAQPVSDCYIAGLQIDSSASEGAGIYVDLPGGITLQKSTLEEAVKAYGEPVDRFEGEKEVLLTYEYGMYRSVQLGFAKDTGILARMDMKNMRNTEGMDVASVSSNPTEEVQNYTAPEGQGDVLGDFVVEYDGQFYQLPAPVAVFEKNGWVLNEAESDYAVMYGKYGCVTLEKNGVKLYAVVNNYGEEATTVSNCFVTTLYGDLDTTKVPIVIAGGITLGMPEDDFLALAGDDEWEKKEDEETHLVTYTCYLNESRVDYTEVTVDGLLHLVRGIKVVNNEDVELAGETDSETGNIS</sequence>
<organism evidence="1 2">
    <name type="scientific">Wansuia hejianensis</name>
    <dbReference type="NCBI Taxonomy" id="2763667"/>
    <lineage>
        <taxon>Bacteria</taxon>
        <taxon>Bacillati</taxon>
        <taxon>Bacillota</taxon>
        <taxon>Clostridia</taxon>
        <taxon>Lachnospirales</taxon>
        <taxon>Lachnospiraceae</taxon>
        <taxon>Wansuia</taxon>
    </lineage>
</organism>
<dbReference type="AlphaFoldDB" id="A0A7G9GAF9"/>
<evidence type="ECO:0000313" key="2">
    <source>
        <dbReference type="Proteomes" id="UP000515860"/>
    </source>
</evidence>
<reference evidence="1 2" key="1">
    <citation type="submission" date="2020-08" db="EMBL/GenBank/DDBJ databases">
        <authorList>
            <person name="Liu C."/>
            <person name="Sun Q."/>
        </authorList>
    </citation>
    <scope>NUCLEOTIDE SEQUENCE [LARGE SCALE GENOMIC DNA]</scope>
    <source>
        <strain evidence="1 2">NSJ-29</strain>
    </source>
</reference>
<dbReference type="Proteomes" id="UP000515860">
    <property type="component" value="Chromosome"/>
</dbReference>
<evidence type="ECO:0000313" key="1">
    <source>
        <dbReference type="EMBL" id="QNM07791.1"/>
    </source>
</evidence>
<dbReference type="RefSeq" id="WP_249328456.1">
    <property type="nucleotide sequence ID" value="NZ_CP060635.1"/>
</dbReference>
<dbReference type="PROSITE" id="PS51257">
    <property type="entry name" value="PROKAR_LIPOPROTEIN"/>
    <property type="match status" value="1"/>
</dbReference>
<gene>
    <name evidence="1" type="ORF">H9Q79_12830</name>
</gene>
<dbReference type="EMBL" id="CP060635">
    <property type="protein sequence ID" value="QNM07791.1"/>
    <property type="molecule type" value="Genomic_DNA"/>
</dbReference>
<protein>
    <submittedName>
        <fullName evidence="1">Uncharacterized protein</fullName>
    </submittedName>
</protein>
<dbReference type="KEGG" id="whj:H9Q79_12830"/>
<name>A0A7G9GAF9_9FIRM</name>
<accession>A0A7G9GAF9</accession>
<proteinExistence type="predicted"/>